<organism evidence="2 3">
    <name type="scientific">Metapseudomonas furukawaii</name>
    <name type="common">Pseudomonas furukawaii</name>
    <dbReference type="NCBI Taxonomy" id="1149133"/>
    <lineage>
        <taxon>Bacteria</taxon>
        <taxon>Pseudomonadati</taxon>
        <taxon>Pseudomonadota</taxon>
        <taxon>Gammaproteobacteria</taxon>
        <taxon>Pseudomonadales</taxon>
        <taxon>Pseudomonadaceae</taxon>
        <taxon>Metapseudomonas</taxon>
    </lineage>
</organism>
<evidence type="ECO:0000313" key="3">
    <source>
        <dbReference type="Proteomes" id="UP000218554"/>
    </source>
</evidence>
<dbReference type="PROSITE" id="PS51750">
    <property type="entry name" value="BRO_N"/>
    <property type="match status" value="1"/>
</dbReference>
<gene>
    <name evidence="2" type="ORF">KF707C_12050</name>
</gene>
<dbReference type="PANTHER" id="PTHR36180">
    <property type="entry name" value="DNA-BINDING PROTEIN-RELATED-RELATED"/>
    <property type="match status" value="1"/>
</dbReference>
<protein>
    <recommendedName>
        <fullName evidence="1">Bro-N domain-containing protein</fullName>
    </recommendedName>
</protein>
<keyword evidence="3" id="KW-1185">Reference proteome</keyword>
<reference evidence="3" key="1">
    <citation type="submission" date="2015-05" db="EMBL/GenBank/DDBJ databases">
        <title>Draft genome sequencing of a biphenyl-degrading bacterium, Pseudomonas balearica KF707 (=NBRC110670).</title>
        <authorList>
            <person name="Kimura N."/>
            <person name="Hirose J."/>
            <person name="Watanabe T."/>
            <person name="Suenaga H."/>
            <person name="Fujihara H."/>
            <person name="Noguchi M."/>
            <person name="Hashimoto M."/>
            <person name="Shimodaira J."/>
            <person name="Tsuchikane K."/>
            <person name="Hosoyama A."/>
            <person name="Yamazoe A."/>
            <person name="Fujita N."/>
            <person name="Furukawa K."/>
        </authorList>
    </citation>
    <scope>NUCLEOTIDE SEQUENCE [LARGE SCALE GENOMIC DNA]</scope>
    <source>
        <strain evidence="3">DSM 10086 / NBRC 110670 / KF707</strain>
    </source>
</reference>
<dbReference type="SMART" id="SM01040">
    <property type="entry name" value="Bro-N"/>
    <property type="match status" value="1"/>
</dbReference>
<name>A0AAD1BX51_METFU</name>
<dbReference type="PANTHER" id="PTHR36180:SF2">
    <property type="entry name" value="BRO FAMILY PROTEIN"/>
    <property type="match status" value="1"/>
</dbReference>
<dbReference type="RefSeq" id="WP_003453719.1">
    <property type="nucleotide sequence ID" value="NZ_AJMR01000185.1"/>
</dbReference>
<evidence type="ECO:0000313" key="2">
    <source>
        <dbReference type="EMBL" id="BAU72893.1"/>
    </source>
</evidence>
<dbReference type="Proteomes" id="UP000218554">
    <property type="component" value="Chromosome"/>
</dbReference>
<evidence type="ECO:0000259" key="1">
    <source>
        <dbReference type="PROSITE" id="PS51750"/>
    </source>
</evidence>
<dbReference type="KEGG" id="pfuw:KF707C_12050"/>
<feature type="domain" description="Bro-N" evidence="1">
    <location>
        <begin position="2"/>
        <end position="108"/>
    </location>
</feature>
<dbReference type="AlphaFoldDB" id="A0AAD1BX51"/>
<sequence>MHDAYTPLVFLRDTHRLRALMVDNQPWFVARDFARLIGQRDARPLLQALAPYEQRRLRLDYGHDGHEEVAAISDGGAYKALFRFGGPEHDGIGRWLGEVLVPTLHDYHRVPDAAPRRDLLTCDGRQIAVVRWQGDVWVAWRDLPALMTSGWGAPV</sequence>
<proteinExistence type="predicted"/>
<accession>A0AAD1BX51</accession>
<reference evidence="2 3" key="2">
    <citation type="journal article" date="2017" name="Int. J. Syst. Evol. Microbiol.">
        <title>Pseudomonas furukawaii sp. nov., a polychlorinated biphenyl-degrading bacterium isolated from biphenyl-contaminated soil in Japan.</title>
        <authorList>
            <person name="Kimura N."/>
            <person name="Watanabe T."/>
            <person name="Suenaga H."/>
            <person name="Fujihara H."/>
            <person name="Futagami T."/>
            <person name="Goto M."/>
            <person name="Hanada S."/>
            <person name="Hirose J."/>
        </authorList>
    </citation>
    <scope>NUCLEOTIDE SEQUENCE [LARGE SCALE GENOMIC DNA]</scope>
    <source>
        <strain evidence="3">DSM 10086 / NBRC 110670 / KF707</strain>
    </source>
</reference>
<dbReference type="EMBL" id="AP014862">
    <property type="protein sequence ID" value="BAU72893.1"/>
    <property type="molecule type" value="Genomic_DNA"/>
</dbReference>
<dbReference type="InterPro" id="IPR003497">
    <property type="entry name" value="BRO_N_domain"/>
</dbReference>